<sequence>METTYSLFQLFWIFFYIGAFTIGGGLVAVTLMQPTLVDKGVISAEQFYNMVAISESTPGPIGINMATYIGYSQYGVFGGIVTTFGQVLPSVICILIIAHFFMKFHDTPLVKAAFSTLRPATTGIILVAAAQVFIVALLNTPFSFGSLLTIEGWKNLFVWPSLAFYIAALIVLMKTKIHPVFVMLFGAVFGIIFL</sequence>
<comment type="caution">
    <text evidence="8">The sequence shown here is derived from an EMBL/GenBank/DDBJ whole genome shotgun (WGS) entry which is preliminary data.</text>
</comment>
<dbReference type="PANTHER" id="PTHR43663">
    <property type="entry name" value="CHROMATE TRANSPORT PROTEIN-RELATED"/>
    <property type="match status" value="1"/>
</dbReference>
<reference evidence="8 9" key="1">
    <citation type="submission" date="2013-08" db="EMBL/GenBank/DDBJ databases">
        <authorList>
            <person name="Durkin A.S."/>
            <person name="Haft D.R."/>
            <person name="McCorrison J."/>
            <person name="Torralba M."/>
            <person name="Gillis M."/>
            <person name="Haft D.H."/>
            <person name="Methe B."/>
            <person name="Sutton G."/>
            <person name="Nelson K.E."/>
        </authorList>
    </citation>
    <scope>NUCLEOTIDE SEQUENCE [LARGE SCALE GENOMIC DNA]</scope>
    <source>
        <strain evidence="8 9">ATCC 35536</strain>
    </source>
</reference>
<feature type="transmembrane region" description="Helical" evidence="7">
    <location>
        <begin position="177"/>
        <end position="193"/>
    </location>
</feature>
<evidence type="ECO:0000256" key="2">
    <source>
        <dbReference type="ARBA" id="ARBA00005262"/>
    </source>
</evidence>
<keyword evidence="5 7" id="KW-1133">Transmembrane helix</keyword>
<organism evidence="8 9">
    <name type="scientific">Treponema socranskii subsp. socranskii VPI DR56BR1116 = ATCC 35536</name>
    <dbReference type="NCBI Taxonomy" id="1125725"/>
    <lineage>
        <taxon>Bacteria</taxon>
        <taxon>Pseudomonadati</taxon>
        <taxon>Spirochaetota</taxon>
        <taxon>Spirochaetia</taxon>
        <taxon>Spirochaetales</taxon>
        <taxon>Treponemataceae</taxon>
        <taxon>Treponema</taxon>
    </lineage>
</organism>
<dbReference type="InterPro" id="IPR052518">
    <property type="entry name" value="CHR_Transporter"/>
</dbReference>
<feature type="transmembrane region" description="Helical" evidence="7">
    <location>
        <begin position="123"/>
        <end position="144"/>
    </location>
</feature>
<keyword evidence="4 7" id="KW-0812">Transmembrane</keyword>
<dbReference type="RefSeq" id="WP_021495550.1">
    <property type="nucleotide sequence ID" value="NZ_AVQI01000030.1"/>
</dbReference>
<dbReference type="EMBL" id="AVQI01000030">
    <property type="protein sequence ID" value="ERK03834.1"/>
    <property type="molecule type" value="Genomic_DNA"/>
</dbReference>
<dbReference type="Proteomes" id="UP000016646">
    <property type="component" value="Unassembled WGS sequence"/>
</dbReference>
<gene>
    <name evidence="8" type="ORF">HMPREF0860_1940</name>
</gene>
<name>A0ABN0P8R6_TRESO</name>
<dbReference type="InterPro" id="IPR003370">
    <property type="entry name" value="Chromate_transpt"/>
</dbReference>
<dbReference type="PANTHER" id="PTHR43663:SF1">
    <property type="entry name" value="CHROMATE TRANSPORTER"/>
    <property type="match status" value="1"/>
</dbReference>
<evidence type="ECO:0000256" key="3">
    <source>
        <dbReference type="ARBA" id="ARBA00022475"/>
    </source>
</evidence>
<comment type="similarity">
    <text evidence="2">Belongs to the chromate ion transporter (CHR) (TC 2.A.51) family.</text>
</comment>
<proteinExistence type="inferred from homology"/>
<dbReference type="Pfam" id="PF02417">
    <property type="entry name" value="Chromate_transp"/>
    <property type="match status" value="1"/>
</dbReference>
<evidence type="ECO:0000256" key="5">
    <source>
        <dbReference type="ARBA" id="ARBA00022989"/>
    </source>
</evidence>
<evidence type="ECO:0000313" key="9">
    <source>
        <dbReference type="Proteomes" id="UP000016646"/>
    </source>
</evidence>
<evidence type="ECO:0000256" key="7">
    <source>
        <dbReference type="SAM" id="Phobius"/>
    </source>
</evidence>
<evidence type="ECO:0000256" key="4">
    <source>
        <dbReference type="ARBA" id="ARBA00022692"/>
    </source>
</evidence>
<keyword evidence="9" id="KW-1185">Reference proteome</keyword>
<evidence type="ECO:0000256" key="1">
    <source>
        <dbReference type="ARBA" id="ARBA00004651"/>
    </source>
</evidence>
<evidence type="ECO:0000256" key="6">
    <source>
        <dbReference type="ARBA" id="ARBA00023136"/>
    </source>
</evidence>
<protein>
    <submittedName>
        <fullName evidence="8">Chromate transport protein</fullName>
    </submittedName>
</protein>
<accession>A0ABN0P8R6</accession>
<keyword evidence="3" id="KW-1003">Cell membrane</keyword>
<feature type="transmembrane region" description="Helical" evidence="7">
    <location>
        <begin position="74"/>
        <end position="102"/>
    </location>
</feature>
<keyword evidence="6 7" id="KW-0472">Membrane</keyword>
<comment type="subcellular location">
    <subcellularLocation>
        <location evidence="1">Cell membrane</location>
        <topology evidence="1">Multi-pass membrane protein</topology>
    </subcellularLocation>
</comment>
<feature type="transmembrane region" description="Helical" evidence="7">
    <location>
        <begin position="7"/>
        <end position="31"/>
    </location>
</feature>
<evidence type="ECO:0000313" key="8">
    <source>
        <dbReference type="EMBL" id="ERK03834.1"/>
    </source>
</evidence>
<feature type="transmembrane region" description="Helical" evidence="7">
    <location>
        <begin position="156"/>
        <end position="172"/>
    </location>
</feature>